<accession>A0A378JI84</accession>
<evidence type="ECO:0000256" key="1">
    <source>
        <dbReference type="SAM" id="MobiDB-lite"/>
    </source>
</evidence>
<keyword evidence="3" id="KW-1185">Reference proteome</keyword>
<feature type="region of interest" description="Disordered" evidence="1">
    <location>
        <begin position="393"/>
        <end position="415"/>
    </location>
</feature>
<name>A0A378JI84_9GAMM</name>
<evidence type="ECO:0000313" key="3">
    <source>
        <dbReference type="Proteomes" id="UP000254794"/>
    </source>
</evidence>
<sequence>MPNQYVDITKHVKVWFAGDPDEPFGFIDNELRLIRHCETNPKHTIYFVYDESKLSEKGKSKLYSFIKKYPSIKLVELKEIESNLKTHQERQLMKLVKEELHQKYGNLAAAKDILTTLSPIYELGIYTDFDAEIDFRQFNQITMLLKNGLIPFAVPDDRQGRSYIEINCWLLYFPNFEDPILLNIQEDIIQQYNDEIVDLPDEILDELYFCAAQIGISLPNFISQSIWELREKLFTFCDVLAEAIDSHRHYKSWGEYGVTKDDLEEIKHQFIKNNIESLTGPRAWLRAIQKMVSLDYPKEDIAKYVDYIYDQYKAIYRDISLFSHPLRKGIKGMKIPIDNYDGEWLRSNKHLEKNDLSWTEQGKRVLLANKVKLKHSVNVIASFWKKLSPDHTNINSSKKSEENELDNKINNLRIN</sequence>
<evidence type="ECO:0000313" key="2">
    <source>
        <dbReference type="EMBL" id="STX50905.1"/>
    </source>
</evidence>
<dbReference type="Gene3D" id="3.90.550.20">
    <property type="match status" value="1"/>
</dbReference>
<dbReference type="Proteomes" id="UP000254794">
    <property type="component" value="Unassembled WGS sequence"/>
</dbReference>
<proteinExistence type="predicted"/>
<dbReference type="AlphaFoldDB" id="A0A378JI84"/>
<protein>
    <submittedName>
        <fullName evidence="2">Uncharacterized protein</fullName>
    </submittedName>
</protein>
<feature type="compositionally biased region" description="Basic and acidic residues" evidence="1">
    <location>
        <begin position="398"/>
        <end position="407"/>
    </location>
</feature>
<reference evidence="2 3" key="1">
    <citation type="submission" date="2018-06" db="EMBL/GenBank/DDBJ databases">
        <authorList>
            <consortium name="Pathogen Informatics"/>
            <person name="Doyle S."/>
        </authorList>
    </citation>
    <scope>NUCLEOTIDE SEQUENCE [LARGE SCALE GENOMIC DNA]</scope>
    <source>
        <strain evidence="2 3">NCTC13316</strain>
    </source>
</reference>
<gene>
    <name evidence="2" type="ORF">NCTC13316_00993</name>
</gene>
<organism evidence="2 3">
    <name type="scientific">Legionella busanensis</name>
    <dbReference type="NCBI Taxonomy" id="190655"/>
    <lineage>
        <taxon>Bacteria</taxon>
        <taxon>Pseudomonadati</taxon>
        <taxon>Pseudomonadota</taxon>
        <taxon>Gammaproteobacteria</taxon>
        <taxon>Legionellales</taxon>
        <taxon>Legionellaceae</taxon>
        <taxon>Legionella</taxon>
    </lineage>
</organism>
<dbReference type="EMBL" id="UGOD01000001">
    <property type="protein sequence ID" value="STX50905.1"/>
    <property type="molecule type" value="Genomic_DNA"/>
</dbReference>